<protein>
    <recommendedName>
        <fullName evidence="2">Ig-like domain-containing protein</fullName>
    </recommendedName>
</protein>
<evidence type="ECO:0000256" key="1">
    <source>
        <dbReference type="SAM" id="Phobius"/>
    </source>
</evidence>
<keyword evidence="1" id="KW-0812">Transmembrane</keyword>
<dbReference type="STRING" id="561365.SAMN05660866_01273"/>
<dbReference type="InterPro" id="IPR044023">
    <property type="entry name" value="Ig_7"/>
</dbReference>
<accession>A0A1T5B0R5</accession>
<dbReference type="CDD" id="cd00146">
    <property type="entry name" value="PKD"/>
    <property type="match status" value="1"/>
</dbReference>
<proteinExistence type="predicted"/>
<keyword evidence="1" id="KW-1133">Transmembrane helix</keyword>
<keyword evidence="1" id="KW-0472">Membrane</keyword>
<dbReference type="InterPro" id="IPR035986">
    <property type="entry name" value="PKD_dom_sf"/>
</dbReference>
<name>A0A1T5B0R5_9FLAO</name>
<feature type="transmembrane region" description="Helical" evidence="1">
    <location>
        <begin position="31"/>
        <end position="48"/>
    </location>
</feature>
<keyword evidence="4" id="KW-1185">Reference proteome</keyword>
<dbReference type="SUPFAM" id="SSF49299">
    <property type="entry name" value="PKD domain"/>
    <property type="match status" value="1"/>
</dbReference>
<dbReference type="EMBL" id="FUYL01000003">
    <property type="protein sequence ID" value="SKB40560.1"/>
    <property type="molecule type" value="Genomic_DNA"/>
</dbReference>
<organism evidence="3 4">
    <name type="scientific">Maribacter arcticus</name>
    <dbReference type="NCBI Taxonomy" id="561365"/>
    <lineage>
        <taxon>Bacteria</taxon>
        <taxon>Pseudomonadati</taxon>
        <taxon>Bacteroidota</taxon>
        <taxon>Flavobacteriia</taxon>
        <taxon>Flavobacteriales</taxon>
        <taxon>Flavobacteriaceae</taxon>
        <taxon>Maribacter</taxon>
    </lineage>
</organism>
<dbReference type="Gene3D" id="2.60.40.10">
    <property type="entry name" value="Immunoglobulins"/>
    <property type="match status" value="1"/>
</dbReference>
<feature type="domain" description="Ig-like" evidence="2">
    <location>
        <begin position="306"/>
        <end position="374"/>
    </location>
</feature>
<dbReference type="Pfam" id="PF19081">
    <property type="entry name" value="Ig_7"/>
    <property type="match status" value="1"/>
</dbReference>
<evidence type="ECO:0000313" key="3">
    <source>
        <dbReference type="EMBL" id="SKB40560.1"/>
    </source>
</evidence>
<reference evidence="4" key="1">
    <citation type="submission" date="2017-02" db="EMBL/GenBank/DDBJ databases">
        <authorList>
            <person name="Varghese N."/>
            <person name="Submissions S."/>
        </authorList>
    </citation>
    <scope>NUCLEOTIDE SEQUENCE [LARGE SCALE GENOMIC DNA]</scope>
    <source>
        <strain evidence="4">DSM 23546</strain>
    </source>
</reference>
<dbReference type="Proteomes" id="UP000190339">
    <property type="component" value="Unassembled WGS sequence"/>
</dbReference>
<dbReference type="AlphaFoldDB" id="A0A1T5B0R5"/>
<sequence>MTTSYFNYTTFTFIRIQIVIFCYLKMEYQQMKLFILSIITVILGLSNLNAQQIGDYKSVGSGNWTSIGVWNTYNGTAWIPATYYPGQITGTNDVLIIGGNSVSISSNIPNTINSVTVGDGTGALDNFFVSGTSSLNTQVITIANGGIAEWISNVSLSLPAGANFKIDTGGELVTDKPCNAAKRLIIGTTIYSTCNGAAGAQFSFTDLNEEGGTLSVTPTSNSPICEGDLLNLYSNPSGTGSSNASYLWTGPNGYTSTIQNPVISGLIAGDYDYTVTIRDSAGNTNTKTLSIIVLPTPIVTSTTPGFRNGPGTVVLEASASSGTLNWYVNPSGGSSLGTGPSFTTPTISTSTSFYVEASDNGCISDRIVVLATVNTNSTVITNRNITYRIKKS</sequence>
<evidence type="ECO:0000313" key="4">
    <source>
        <dbReference type="Proteomes" id="UP000190339"/>
    </source>
</evidence>
<dbReference type="InterPro" id="IPR013783">
    <property type="entry name" value="Ig-like_fold"/>
</dbReference>
<evidence type="ECO:0000259" key="2">
    <source>
        <dbReference type="Pfam" id="PF19081"/>
    </source>
</evidence>
<gene>
    <name evidence="3" type="ORF">SAMN05660866_01273</name>
</gene>